<organism evidence="7 8">
    <name type="scientific">Paenibacillus montanisoli</name>
    <dbReference type="NCBI Taxonomy" id="2081970"/>
    <lineage>
        <taxon>Bacteria</taxon>
        <taxon>Bacillati</taxon>
        <taxon>Bacillota</taxon>
        <taxon>Bacilli</taxon>
        <taxon>Bacillales</taxon>
        <taxon>Paenibacillaceae</taxon>
        <taxon>Paenibacillus</taxon>
    </lineage>
</organism>
<dbReference type="InterPro" id="IPR036388">
    <property type="entry name" value="WH-like_DNA-bd_sf"/>
</dbReference>
<evidence type="ECO:0000313" key="7">
    <source>
        <dbReference type="EMBL" id="RAP78504.1"/>
    </source>
</evidence>
<feature type="domain" description="RNA polymerase sigma factor 70 region 4 type 2" evidence="6">
    <location>
        <begin position="109"/>
        <end position="160"/>
    </location>
</feature>
<evidence type="ECO:0000313" key="8">
    <source>
        <dbReference type="Proteomes" id="UP000249260"/>
    </source>
</evidence>
<dbReference type="InterPro" id="IPR007627">
    <property type="entry name" value="RNA_pol_sigma70_r2"/>
</dbReference>
<feature type="domain" description="RNA polymerase sigma-70 region 2" evidence="5">
    <location>
        <begin position="21"/>
        <end position="86"/>
    </location>
</feature>
<evidence type="ECO:0000256" key="1">
    <source>
        <dbReference type="ARBA" id="ARBA00010641"/>
    </source>
</evidence>
<dbReference type="NCBIfam" id="TIGR02937">
    <property type="entry name" value="sigma70-ECF"/>
    <property type="match status" value="1"/>
</dbReference>
<dbReference type="InterPro" id="IPR013324">
    <property type="entry name" value="RNA_pol_sigma_r3/r4-like"/>
</dbReference>
<evidence type="ECO:0000256" key="2">
    <source>
        <dbReference type="ARBA" id="ARBA00023015"/>
    </source>
</evidence>
<dbReference type="GO" id="GO:0003677">
    <property type="term" value="F:DNA binding"/>
    <property type="evidence" value="ECO:0007669"/>
    <property type="project" value="InterPro"/>
</dbReference>
<dbReference type="PANTHER" id="PTHR43133">
    <property type="entry name" value="RNA POLYMERASE ECF-TYPE SIGMA FACTO"/>
    <property type="match status" value="1"/>
</dbReference>
<evidence type="ECO:0000259" key="6">
    <source>
        <dbReference type="Pfam" id="PF08281"/>
    </source>
</evidence>
<keyword evidence="8" id="KW-1185">Reference proteome</keyword>
<dbReference type="InterPro" id="IPR039425">
    <property type="entry name" value="RNA_pol_sigma-70-like"/>
</dbReference>
<dbReference type="RefSeq" id="WP_112881627.1">
    <property type="nucleotide sequence ID" value="NZ_QLUW01000001.1"/>
</dbReference>
<dbReference type="GO" id="GO:0016987">
    <property type="term" value="F:sigma factor activity"/>
    <property type="evidence" value="ECO:0007669"/>
    <property type="project" value="UniProtKB-KW"/>
</dbReference>
<gene>
    <name evidence="7" type="ORF">DL346_08815</name>
</gene>
<dbReference type="InterPro" id="IPR013325">
    <property type="entry name" value="RNA_pol_sigma_r2"/>
</dbReference>
<name>A0A328UDT8_9BACL</name>
<proteinExistence type="inferred from homology"/>
<dbReference type="CDD" id="cd06171">
    <property type="entry name" value="Sigma70_r4"/>
    <property type="match status" value="1"/>
</dbReference>
<protein>
    <submittedName>
        <fullName evidence="7">RNA polymerase</fullName>
    </submittedName>
</protein>
<sequence>MELVEYVKLAQQGEWGAFTHLIKQYEKNLYVVARSIIKQDEDCVDAIQETILKSYLSLHTLREPAFFKTWLLRILINECNNILRNQIRTIPREVHSNEVLYNCDVEKIDLRDAVDRLENRLKIVIILYYFDDMSIKQIAELLETSEGTIKSRLYRARLDLASLLQAHERNVDHEY</sequence>
<dbReference type="InterPro" id="IPR014284">
    <property type="entry name" value="RNA_pol_sigma-70_dom"/>
</dbReference>
<dbReference type="AlphaFoldDB" id="A0A328UDT8"/>
<evidence type="ECO:0000256" key="3">
    <source>
        <dbReference type="ARBA" id="ARBA00023082"/>
    </source>
</evidence>
<dbReference type="Pfam" id="PF04542">
    <property type="entry name" value="Sigma70_r2"/>
    <property type="match status" value="1"/>
</dbReference>
<dbReference type="EMBL" id="QLUW01000001">
    <property type="protein sequence ID" value="RAP78504.1"/>
    <property type="molecule type" value="Genomic_DNA"/>
</dbReference>
<evidence type="ECO:0000259" key="5">
    <source>
        <dbReference type="Pfam" id="PF04542"/>
    </source>
</evidence>
<dbReference type="Proteomes" id="UP000249260">
    <property type="component" value="Unassembled WGS sequence"/>
</dbReference>
<dbReference type="OrthoDB" id="9782703at2"/>
<keyword evidence="2" id="KW-0805">Transcription regulation</keyword>
<evidence type="ECO:0000256" key="4">
    <source>
        <dbReference type="ARBA" id="ARBA00023163"/>
    </source>
</evidence>
<dbReference type="GO" id="GO:0006352">
    <property type="term" value="P:DNA-templated transcription initiation"/>
    <property type="evidence" value="ECO:0007669"/>
    <property type="project" value="InterPro"/>
</dbReference>
<dbReference type="SUPFAM" id="SSF88946">
    <property type="entry name" value="Sigma2 domain of RNA polymerase sigma factors"/>
    <property type="match status" value="1"/>
</dbReference>
<dbReference type="InterPro" id="IPR013249">
    <property type="entry name" value="RNA_pol_sigma70_r4_t2"/>
</dbReference>
<dbReference type="Gene3D" id="1.10.10.10">
    <property type="entry name" value="Winged helix-like DNA-binding domain superfamily/Winged helix DNA-binding domain"/>
    <property type="match status" value="1"/>
</dbReference>
<dbReference type="Pfam" id="PF08281">
    <property type="entry name" value="Sigma70_r4_2"/>
    <property type="match status" value="1"/>
</dbReference>
<dbReference type="PANTHER" id="PTHR43133:SF51">
    <property type="entry name" value="RNA POLYMERASE SIGMA FACTOR"/>
    <property type="match status" value="1"/>
</dbReference>
<comment type="similarity">
    <text evidence="1">Belongs to the sigma-70 factor family. ECF subfamily.</text>
</comment>
<reference evidence="7 8" key="1">
    <citation type="submission" date="2018-06" db="EMBL/GenBank/DDBJ databases">
        <title>Paenibacillus montanisoli sp. nov., isolated from mountain area soil.</title>
        <authorList>
            <person name="Wu M."/>
        </authorList>
    </citation>
    <scope>NUCLEOTIDE SEQUENCE [LARGE SCALE GENOMIC DNA]</scope>
    <source>
        <strain evidence="7 8">RA17</strain>
    </source>
</reference>
<keyword evidence="3" id="KW-0731">Sigma factor</keyword>
<keyword evidence="4" id="KW-0804">Transcription</keyword>
<comment type="caution">
    <text evidence="7">The sequence shown here is derived from an EMBL/GenBank/DDBJ whole genome shotgun (WGS) entry which is preliminary data.</text>
</comment>
<dbReference type="Gene3D" id="1.10.1740.10">
    <property type="match status" value="1"/>
</dbReference>
<accession>A0A328UDT8</accession>
<dbReference type="SUPFAM" id="SSF88659">
    <property type="entry name" value="Sigma3 and sigma4 domains of RNA polymerase sigma factors"/>
    <property type="match status" value="1"/>
</dbReference>